<dbReference type="PANTHER" id="PTHR34983">
    <property type="entry name" value="ARABINOGALACTAN ENDO-BETA-1,4-GALACTANASE A"/>
    <property type="match status" value="1"/>
</dbReference>
<evidence type="ECO:0000256" key="1">
    <source>
        <dbReference type="ARBA" id="ARBA00001695"/>
    </source>
</evidence>
<dbReference type="InterPro" id="IPR011683">
    <property type="entry name" value="Glyco_hydro_53"/>
</dbReference>
<evidence type="ECO:0000256" key="5">
    <source>
        <dbReference type="ARBA" id="ARBA00023295"/>
    </source>
</evidence>
<evidence type="ECO:0000313" key="10">
    <source>
        <dbReference type="Proteomes" id="UP000095419"/>
    </source>
</evidence>
<proteinExistence type="inferred from homology"/>
<evidence type="ECO:0000313" key="9">
    <source>
        <dbReference type="EMBL" id="MDU0246539.1"/>
    </source>
</evidence>
<dbReference type="EMBL" id="JAWDEU010000002">
    <property type="protein sequence ID" value="MDU0246533.1"/>
    <property type="molecule type" value="Genomic_DNA"/>
</dbReference>
<dbReference type="Proteomes" id="UP000095419">
    <property type="component" value="Unassembled WGS sequence"/>
</dbReference>
<dbReference type="SUPFAM" id="SSF51445">
    <property type="entry name" value="(Trans)glycosidases"/>
    <property type="match status" value="1"/>
</dbReference>
<dbReference type="EMBL" id="CYZF01000009">
    <property type="protein sequence ID" value="CUP11353.1"/>
    <property type="molecule type" value="Genomic_DNA"/>
</dbReference>
<organism evidence="7 10">
    <name type="scientific">Bacteroides uniformis</name>
    <dbReference type="NCBI Taxonomy" id="820"/>
    <lineage>
        <taxon>Bacteria</taxon>
        <taxon>Pseudomonadati</taxon>
        <taxon>Bacteroidota</taxon>
        <taxon>Bacteroidia</taxon>
        <taxon>Bacteroidales</taxon>
        <taxon>Bacteroidaceae</taxon>
        <taxon>Bacteroides</taxon>
    </lineage>
</organism>
<evidence type="ECO:0000256" key="4">
    <source>
        <dbReference type="ARBA" id="ARBA00022801"/>
    </source>
</evidence>
<dbReference type="GO" id="GO:0045490">
    <property type="term" value="P:pectin catabolic process"/>
    <property type="evidence" value="ECO:0007669"/>
    <property type="project" value="TreeGrafter"/>
</dbReference>
<dbReference type="Gene3D" id="3.20.20.80">
    <property type="entry name" value="Glycosidases"/>
    <property type="match status" value="1"/>
</dbReference>
<evidence type="ECO:0000313" key="7">
    <source>
        <dbReference type="EMBL" id="CUP11353.1"/>
    </source>
</evidence>
<gene>
    <name evidence="7" type="primary">ganB_3</name>
    <name evidence="7" type="ORF">ERS417307_03125</name>
    <name evidence="8" type="ORF">RVH16_17720</name>
    <name evidence="9" type="ORF">RVH16_17750</name>
</gene>
<name>A0A174KH87_BACUN</name>
<evidence type="ECO:0000256" key="3">
    <source>
        <dbReference type="ARBA" id="ARBA00012556"/>
    </source>
</evidence>
<dbReference type="PANTHER" id="PTHR34983:SF1">
    <property type="entry name" value="ARABINOGALACTAN ENDO-BETA-1,4-GALACTANASE A"/>
    <property type="match status" value="1"/>
</dbReference>
<dbReference type="AlphaFoldDB" id="A0A174KH87"/>
<dbReference type="EMBL" id="JAWDEU010000002">
    <property type="protein sequence ID" value="MDU0246539.1"/>
    <property type="molecule type" value="Genomic_DNA"/>
</dbReference>
<dbReference type="EC" id="3.2.1.89" evidence="3 6"/>
<dbReference type="InterPro" id="IPR017853">
    <property type="entry name" value="GH"/>
</dbReference>
<keyword evidence="5 6" id="KW-0326">Glycosidase</keyword>
<evidence type="ECO:0000256" key="2">
    <source>
        <dbReference type="ARBA" id="ARBA00010687"/>
    </source>
</evidence>
<dbReference type="Proteomes" id="UP001181247">
    <property type="component" value="Unassembled WGS sequence"/>
</dbReference>
<evidence type="ECO:0000313" key="8">
    <source>
        <dbReference type="EMBL" id="MDU0246533.1"/>
    </source>
</evidence>
<reference evidence="8" key="2">
    <citation type="submission" date="2023-10" db="EMBL/GenBank/DDBJ databases">
        <title>Genome of Potential pathogenic bacteria in Crohn's disease.</title>
        <authorList>
            <person name="Rodriguez-Palacios A."/>
        </authorList>
    </citation>
    <scope>NUCLEOTIDE SEQUENCE</scope>
    <source>
        <strain evidence="8">CavFT-hAR50</strain>
    </source>
</reference>
<dbReference type="Pfam" id="PF07745">
    <property type="entry name" value="Glyco_hydro_53"/>
    <property type="match status" value="1"/>
</dbReference>
<comment type="similarity">
    <text evidence="2 6">Belongs to the glycosyl hydrolase 53 family.</text>
</comment>
<dbReference type="GO" id="GO:0015926">
    <property type="term" value="F:glucosidase activity"/>
    <property type="evidence" value="ECO:0007669"/>
    <property type="project" value="InterPro"/>
</dbReference>
<dbReference type="GO" id="GO:0031218">
    <property type="term" value="F:arabinogalactan endo-1,4-beta-galactosidase activity"/>
    <property type="evidence" value="ECO:0007669"/>
    <property type="project" value="UniProtKB-EC"/>
</dbReference>
<dbReference type="RefSeq" id="WP_057089222.1">
    <property type="nucleotide sequence ID" value="NZ_CAXTGW010000001.1"/>
</dbReference>
<reference evidence="7 10" key="1">
    <citation type="submission" date="2015-09" db="EMBL/GenBank/DDBJ databases">
        <authorList>
            <consortium name="Pathogen Informatics"/>
        </authorList>
    </citation>
    <scope>NUCLEOTIDE SEQUENCE [LARGE SCALE GENOMIC DNA]</scope>
    <source>
        <strain evidence="7 10">2789STDY5608791</strain>
    </source>
</reference>
<accession>A0A174KH87</accession>
<keyword evidence="4 6" id="KW-0378">Hydrolase</keyword>
<protein>
    <recommendedName>
        <fullName evidence="3 6">Arabinogalactan endo-beta-1,4-galactanase</fullName>
        <ecNumber evidence="3 6">3.2.1.89</ecNumber>
    </recommendedName>
</protein>
<sequence>MKKKVLFSGILLAFQVLLGHAQQRLLGGDISLLPSYEAAGTVYRNAVGEPVAPLDFFKEQGWNAVRVRLFVEPSKASAEHKGEGVCQDLDYVTKFGQRIKDMGYQFMLDFHYSDTWADPGKQFMPDCWLDAETASLPDSVYRYTKNTLRSMVEAGACPDLIQVGNEITNGMMWPAAKVDPLGSDNWDLLVRLLESGARACREVCPKAKIIIHTEKAGEWNKTKTYYNRLQQLDYDIIGLSYYPMWHKAVGVLAATLDSLAVHFPNKEVMIVETAAYYSHENDRWAKSADEYSEFYPVSAEGQRIFTRELVAELRRHANVTGLFWWFPEENASGNTVTEGWLNRGLFDNHTGKVLPAMEELRRFVQPIDR</sequence>
<evidence type="ECO:0000256" key="6">
    <source>
        <dbReference type="RuleBase" id="RU361192"/>
    </source>
</evidence>
<comment type="catalytic activity">
    <reaction evidence="1 6">
        <text>The enzyme specifically hydrolyzes (1-&gt;4)-beta-D-galactosidic linkages in type I arabinogalactans.</text>
        <dbReference type="EC" id="3.2.1.89"/>
    </reaction>
</comment>